<dbReference type="EMBL" id="JARBJD010000043">
    <property type="protein sequence ID" value="KAK2957807.1"/>
    <property type="molecule type" value="Genomic_DNA"/>
</dbReference>
<protein>
    <submittedName>
        <fullName evidence="2">Uncharacterized protein</fullName>
    </submittedName>
</protein>
<comment type="caution">
    <text evidence="2">The sequence shown here is derived from an EMBL/GenBank/DDBJ whole genome shotgun (WGS) entry which is preliminary data.</text>
</comment>
<evidence type="ECO:0000313" key="3">
    <source>
        <dbReference type="Proteomes" id="UP001281761"/>
    </source>
</evidence>
<proteinExistence type="predicted"/>
<evidence type="ECO:0000313" key="2">
    <source>
        <dbReference type="EMBL" id="KAK2957807.1"/>
    </source>
</evidence>
<accession>A0ABQ9Y233</accession>
<sequence length="193" mass="21977">MLGEVKVEVGMLGMHYFRMTRMGEEKKREEERKGEKGWKRKEEKKEEVVQPTLSFLPSDRSADKTRLRKCWPECVWEALFLETKKDAVAVCLQSRSEDVVGEKGEQAPLLQCDLPNRLHSVDSAKGRNEGVRNKGRRVFELTGDAGDKAPKEDAAMLGRFRKERPRTIRMGAIAPVALVDVCGSTLTTHFRIF</sequence>
<gene>
    <name evidence="2" type="ORF">BLNAU_7241</name>
</gene>
<evidence type="ECO:0000256" key="1">
    <source>
        <dbReference type="SAM" id="MobiDB-lite"/>
    </source>
</evidence>
<dbReference type="Proteomes" id="UP001281761">
    <property type="component" value="Unassembled WGS sequence"/>
</dbReference>
<reference evidence="2 3" key="1">
    <citation type="journal article" date="2022" name="bioRxiv">
        <title>Genomics of Preaxostyla Flagellates Illuminates Evolutionary Transitions and the Path Towards Mitochondrial Loss.</title>
        <authorList>
            <person name="Novak L.V.F."/>
            <person name="Treitli S.C."/>
            <person name="Pyrih J."/>
            <person name="Halakuc P."/>
            <person name="Pipaliya S.V."/>
            <person name="Vacek V."/>
            <person name="Brzon O."/>
            <person name="Soukal P."/>
            <person name="Eme L."/>
            <person name="Dacks J.B."/>
            <person name="Karnkowska A."/>
            <person name="Elias M."/>
            <person name="Hampl V."/>
        </authorList>
    </citation>
    <scope>NUCLEOTIDE SEQUENCE [LARGE SCALE GENOMIC DNA]</scope>
    <source>
        <strain evidence="2">NAU3</strain>
        <tissue evidence="2">Gut</tissue>
    </source>
</reference>
<name>A0ABQ9Y233_9EUKA</name>
<keyword evidence="3" id="KW-1185">Reference proteome</keyword>
<organism evidence="2 3">
    <name type="scientific">Blattamonas nauphoetae</name>
    <dbReference type="NCBI Taxonomy" id="2049346"/>
    <lineage>
        <taxon>Eukaryota</taxon>
        <taxon>Metamonada</taxon>
        <taxon>Preaxostyla</taxon>
        <taxon>Oxymonadida</taxon>
        <taxon>Blattamonas</taxon>
    </lineage>
</organism>
<feature type="region of interest" description="Disordered" evidence="1">
    <location>
        <begin position="23"/>
        <end position="45"/>
    </location>
</feature>